<evidence type="ECO:0000256" key="6">
    <source>
        <dbReference type="ARBA" id="ARBA00034078"/>
    </source>
</evidence>
<dbReference type="GO" id="GO:0140647">
    <property type="term" value="P:P450-containing electron transport chain"/>
    <property type="evidence" value="ECO:0007669"/>
    <property type="project" value="InterPro"/>
</dbReference>
<dbReference type="CDD" id="cd00207">
    <property type="entry name" value="fer2"/>
    <property type="match status" value="1"/>
</dbReference>
<keyword evidence="9" id="KW-1185">Reference proteome</keyword>
<dbReference type="KEGG" id="cid:P73_4762"/>
<comment type="cofactor">
    <cofactor evidence="6">
        <name>[2Fe-2S] cluster</name>
        <dbReference type="ChEBI" id="CHEBI:190135"/>
    </cofactor>
</comment>
<evidence type="ECO:0000313" key="9">
    <source>
        <dbReference type="Proteomes" id="UP000031521"/>
    </source>
</evidence>
<evidence type="ECO:0000256" key="4">
    <source>
        <dbReference type="ARBA" id="ARBA00023004"/>
    </source>
</evidence>
<dbReference type="Proteomes" id="UP000031521">
    <property type="component" value="Plasmid pP73C"/>
</dbReference>
<dbReference type="InterPro" id="IPR001041">
    <property type="entry name" value="2Fe-2S_ferredoxin-type"/>
</dbReference>
<gene>
    <name evidence="8" type="ORF">P73_4762</name>
</gene>
<dbReference type="HOGENOM" id="CLU_082632_5_1_5"/>
<dbReference type="GO" id="GO:0046872">
    <property type="term" value="F:metal ion binding"/>
    <property type="evidence" value="ECO:0007669"/>
    <property type="project" value="UniProtKB-KW"/>
</dbReference>
<dbReference type="EMBL" id="CP004396">
    <property type="protein sequence ID" value="AJE49477.1"/>
    <property type="molecule type" value="Genomic_DNA"/>
</dbReference>
<dbReference type="Gene3D" id="3.10.20.30">
    <property type="match status" value="1"/>
</dbReference>
<dbReference type="PANTHER" id="PTHR23426">
    <property type="entry name" value="FERREDOXIN/ADRENODOXIN"/>
    <property type="match status" value="1"/>
</dbReference>
<evidence type="ECO:0000256" key="5">
    <source>
        <dbReference type="ARBA" id="ARBA00023014"/>
    </source>
</evidence>
<dbReference type="Pfam" id="PF00111">
    <property type="entry name" value="Fer2"/>
    <property type="match status" value="1"/>
</dbReference>
<keyword evidence="8" id="KW-0614">Plasmid</keyword>
<evidence type="ECO:0000256" key="3">
    <source>
        <dbReference type="ARBA" id="ARBA00022723"/>
    </source>
</evidence>
<evidence type="ECO:0000313" key="8">
    <source>
        <dbReference type="EMBL" id="AJE49477.1"/>
    </source>
</evidence>
<protein>
    <submittedName>
        <fullName evidence="8">Ferredoxin</fullName>
    </submittedName>
</protein>
<dbReference type="PANTHER" id="PTHR23426:SF65">
    <property type="entry name" value="FERREDOXIN-2, MITOCHONDRIAL"/>
    <property type="match status" value="1"/>
</dbReference>
<evidence type="ECO:0000259" key="7">
    <source>
        <dbReference type="PROSITE" id="PS51085"/>
    </source>
</evidence>
<dbReference type="OrthoDB" id="9799640at2"/>
<evidence type="ECO:0000256" key="1">
    <source>
        <dbReference type="ARBA" id="ARBA00010914"/>
    </source>
</evidence>
<organism evidence="8 9">
    <name type="scientific">Celeribacter indicus</name>
    <dbReference type="NCBI Taxonomy" id="1208324"/>
    <lineage>
        <taxon>Bacteria</taxon>
        <taxon>Pseudomonadati</taxon>
        <taxon>Pseudomonadota</taxon>
        <taxon>Alphaproteobacteria</taxon>
        <taxon>Rhodobacterales</taxon>
        <taxon>Roseobacteraceae</taxon>
        <taxon>Celeribacter</taxon>
    </lineage>
</organism>
<accession>A0A0B5EB78</accession>
<keyword evidence="4" id="KW-0408">Iron</keyword>
<dbReference type="SUPFAM" id="SSF54292">
    <property type="entry name" value="2Fe-2S ferredoxin-like"/>
    <property type="match status" value="1"/>
</dbReference>
<dbReference type="InterPro" id="IPR012675">
    <property type="entry name" value="Beta-grasp_dom_sf"/>
</dbReference>
<dbReference type="InterPro" id="IPR018298">
    <property type="entry name" value="Adrenodoxin_Fe-S_BS"/>
</dbReference>
<dbReference type="GO" id="GO:0009055">
    <property type="term" value="F:electron transfer activity"/>
    <property type="evidence" value="ECO:0007669"/>
    <property type="project" value="TreeGrafter"/>
</dbReference>
<dbReference type="InterPro" id="IPR036010">
    <property type="entry name" value="2Fe-2S_ferredoxin-like_sf"/>
</dbReference>
<dbReference type="InterPro" id="IPR001055">
    <property type="entry name" value="Adrenodoxin-like"/>
</dbReference>
<keyword evidence="2" id="KW-0001">2Fe-2S</keyword>
<name>A0A0B5EB78_9RHOB</name>
<dbReference type="PROSITE" id="PS00814">
    <property type="entry name" value="ADX"/>
    <property type="match status" value="1"/>
</dbReference>
<dbReference type="GO" id="GO:0005829">
    <property type="term" value="C:cytosol"/>
    <property type="evidence" value="ECO:0007669"/>
    <property type="project" value="TreeGrafter"/>
</dbReference>
<reference evidence="8 9" key="1">
    <citation type="journal article" date="2014" name="Int. J. Syst. Evol. Microbiol.">
        <title>Celeribacter indicus sp. nov., a polycyclic aromatic hydrocarbon-degrading bacterium from deep-sea sediment and reclassification of Huaishuia halophila as Celeribacter halophilus comb. nov.</title>
        <authorList>
            <person name="Lai Q."/>
            <person name="Cao J."/>
            <person name="Yuan J."/>
            <person name="Li F."/>
            <person name="Shao Z."/>
        </authorList>
    </citation>
    <scope>NUCLEOTIDE SEQUENCE [LARGE SCALE GENOMIC DNA]</scope>
    <source>
        <strain evidence="8">P73</strain>
        <plasmid evidence="9">Plasmid pP73C</plasmid>
    </source>
</reference>
<dbReference type="RefSeq" id="WP_043872342.1">
    <property type="nucleotide sequence ID" value="NZ_CP004396.1"/>
</dbReference>
<sequence>MVNIVFIALDGEKHEVSATPGASVMQAAMGASVDGILAECGGAGACATCRCGVVSAPDGSIEAPTDMELEMLEFVAEDLSNNDRLTCQLTVTPSLEGAVFQVRDNDV</sequence>
<keyword evidence="3" id="KW-0479">Metal-binding</keyword>
<proteinExistence type="inferred from homology"/>
<feature type="domain" description="2Fe-2S ferredoxin-type" evidence="7">
    <location>
        <begin position="3"/>
        <end position="106"/>
    </location>
</feature>
<keyword evidence="5" id="KW-0411">Iron-sulfur</keyword>
<dbReference type="GO" id="GO:0051537">
    <property type="term" value="F:2 iron, 2 sulfur cluster binding"/>
    <property type="evidence" value="ECO:0007669"/>
    <property type="project" value="UniProtKB-KW"/>
</dbReference>
<dbReference type="AlphaFoldDB" id="A0A0B5EB78"/>
<comment type="similarity">
    <text evidence="1">Belongs to the adrenodoxin/putidaredoxin family.</text>
</comment>
<geneLocation type="plasmid" evidence="8 9">
    <name>pP73C</name>
</geneLocation>
<dbReference type="PROSITE" id="PS51085">
    <property type="entry name" value="2FE2S_FER_2"/>
    <property type="match status" value="1"/>
</dbReference>
<evidence type="ECO:0000256" key="2">
    <source>
        <dbReference type="ARBA" id="ARBA00022714"/>
    </source>
</evidence>